<reference evidence="1 2" key="1">
    <citation type="submission" date="2019-04" db="EMBL/GenBank/DDBJ databases">
        <title>High contiguity whole genome sequence and gene annotation resource for two Venturia nashicola isolates.</title>
        <authorList>
            <person name="Prokchorchik M."/>
            <person name="Won K."/>
            <person name="Lee Y."/>
            <person name="Choi E.D."/>
            <person name="Segonzac C."/>
            <person name="Sohn K.H."/>
        </authorList>
    </citation>
    <scope>NUCLEOTIDE SEQUENCE [LARGE SCALE GENOMIC DNA]</scope>
    <source>
        <strain evidence="1 2">PRI2</strain>
    </source>
</reference>
<accession>A0A4Z1PBU7</accession>
<keyword evidence="2" id="KW-1185">Reference proteome</keyword>
<proteinExistence type="predicted"/>
<sequence>MCRHQKLPRRLIVNGVGCIVARKSFCIFILDLVGRRRLDRRNSSVWFEQIPIFIIDTCLLLSEIRKTIKVGILQITHGEIVHRSKGELAPEMKKYTTGTRQRVVFETRGLDMQQHRRSWLPAWKKCTEDCQDASSRDSRLAPVDDHPSNLLHQSSKLSRDRVCCKKRSGYAMSARLFNRSLTATIRDMMVDACSQEVPELGRVSLLKHKALQRGRTQVHLGVRDQAKVTIEVQHGVERVSPSLYAERPFFNNSIFYSIPTADSYPPSYSTRRRR</sequence>
<name>A0A4Z1PBU7_9PEZI</name>
<evidence type="ECO:0000313" key="2">
    <source>
        <dbReference type="Proteomes" id="UP000298493"/>
    </source>
</evidence>
<dbReference type="AlphaFoldDB" id="A0A4Z1PBU7"/>
<protein>
    <submittedName>
        <fullName evidence="1">Uncharacterized protein</fullName>
    </submittedName>
</protein>
<evidence type="ECO:0000313" key="1">
    <source>
        <dbReference type="EMBL" id="TID18458.1"/>
    </source>
</evidence>
<gene>
    <name evidence="1" type="ORF">E6O75_ATG06534</name>
</gene>
<dbReference type="Proteomes" id="UP000298493">
    <property type="component" value="Unassembled WGS sequence"/>
</dbReference>
<organism evidence="1 2">
    <name type="scientific">Venturia nashicola</name>
    <dbReference type="NCBI Taxonomy" id="86259"/>
    <lineage>
        <taxon>Eukaryota</taxon>
        <taxon>Fungi</taxon>
        <taxon>Dikarya</taxon>
        <taxon>Ascomycota</taxon>
        <taxon>Pezizomycotina</taxon>
        <taxon>Dothideomycetes</taxon>
        <taxon>Pleosporomycetidae</taxon>
        <taxon>Venturiales</taxon>
        <taxon>Venturiaceae</taxon>
        <taxon>Venturia</taxon>
    </lineage>
</organism>
<dbReference type="EMBL" id="SNSC02000014">
    <property type="protein sequence ID" value="TID18458.1"/>
    <property type="molecule type" value="Genomic_DNA"/>
</dbReference>
<comment type="caution">
    <text evidence="1">The sequence shown here is derived from an EMBL/GenBank/DDBJ whole genome shotgun (WGS) entry which is preliminary data.</text>
</comment>